<evidence type="ECO:0000259" key="1">
    <source>
        <dbReference type="Pfam" id="PF02579"/>
    </source>
</evidence>
<dbReference type="PANTHER" id="PTHR42983">
    <property type="entry name" value="DINITROGENASE IRON-MOLYBDENUM COFACTOR PROTEIN-RELATED"/>
    <property type="match status" value="1"/>
</dbReference>
<dbReference type="EMBL" id="CP060096">
    <property type="protein sequence ID" value="QSZ26985.1"/>
    <property type="molecule type" value="Genomic_DNA"/>
</dbReference>
<proteinExistence type="predicted"/>
<dbReference type="AlphaFoldDB" id="A0A975AV12"/>
<dbReference type="Gene3D" id="3.30.420.130">
    <property type="entry name" value="Dinitrogenase iron-molybdenum cofactor biosynthesis domain"/>
    <property type="match status" value="1"/>
</dbReference>
<evidence type="ECO:0000313" key="3">
    <source>
        <dbReference type="Proteomes" id="UP000671913"/>
    </source>
</evidence>
<accession>A0A975AV12</accession>
<protein>
    <submittedName>
        <fullName evidence="2">NifB/NifX family molybdenum-iron cluster-binding protein</fullName>
    </submittedName>
</protein>
<dbReference type="RefSeq" id="WP_284679676.1">
    <property type="nucleotide sequence ID" value="NZ_CP060096.1"/>
</dbReference>
<reference evidence="2" key="1">
    <citation type="submission" date="2020-08" db="EMBL/GenBank/DDBJ databases">
        <title>Genomic insights into the carbon and energy metabolism of the first obligate autotrophic acetogenic bacterium Aceticella autotrophica gen. nov., sp. nov.</title>
        <authorList>
            <person name="Toshchakov S.V."/>
            <person name="Elcheninov A.G."/>
            <person name="Kublanov I.V."/>
            <person name="Frolov E.N."/>
            <person name="Lebedinsky A.V."/>
        </authorList>
    </citation>
    <scope>NUCLEOTIDE SEQUENCE</scope>
    <source>
        <strain evidence="2">3443-3Ac</strain>
    </source>
</reference>
<dbReference type="Proteomes" id="UP000671913">
    <property type="component" value="Chromosome"/>
</dbReference>
<keyword evidence="3" id="KW-1185">Reference proteome</keyword>
<dbReference type="CDD" id="cd00851">
    <property type="entry name" value="MTH1175"/>
    <property type="match status" value="1"/>
</dbReference>
<dbReference type="KEGG" id="aaut:ACETAC_08945"/>
<dbReference type="InterPro" id="IPR036105">
    <property type="entry name" value="DiNase_FeMo-co_biosyn_sf"/>
</dbReference>
<dbReference type="InterPro" id="IPR033913">
    <property type="entry name" value="MTH1175_dom"/>
</dbReference>
<dbReference type="InterPro" id="IPR003731">
    <property type="entry name" value="Di-Nase_FeMo-co_biosynth"/>
</dbReference>
<dbReference type="PANTHER" id="PTHR42983:SF1">
    <property type="entry name" value="IRON-MOLYBDENUM PROTEIN"/>
    <property type="match status" value="1"/>
</dbReference>
<feature type="domain" description="Dinitrogenase iron-molybdenum cofactor biosynthesis" evidence="1">
    <location>
        <begin position="9"/>
        <end position="96"/>
    </location>
</feature>
<dbReference type="SUPFAM" id="SSF53146">
    <property type="entry name" value="Nitrogenase accessory factor-like"/>
    <property type="match status" value="1"/>
</dbReference>
<sequence>MKIAIAAEGNSVSMHFGHCEGFMIYDIENKQIKSSNFVPNPGHRPGYLPEFLKDKGISCIIAGGMGGSAIELFNNFGIDVITGAQGNTDEVIKRYIDGTLVSTGSACENHEHEGHCED</sequence>
<organism evidence="2 3">
    <name type="scientific">Aceticella autotrophica</name>
    <dbReference type="NCBI Taxonomy" id="2755338"/>
    <lineage>
        <taxon>Bacteria</taxon>
        <taxon>Bacillati</taxon>
        <taxon>Bacillota</taxon>
        <taxon>Clostridia</taxon>
        <taxon>Thermoanaerobacterales</taxon>
        <taxon>Thermoanaerobacteraceae</taxon>
        <taxon>Aceticella</taxon>
    </lineage>
</organism>
<evidence type="ECO:0000313" key="2">
    <source>
        <dbReference type="EMBL" id="QSZ26985.1"/>
    </source>
</evidence>
<gene>
    <name evidence="2" type="ORF">ACETAC_08945</name>
</gene>
<dbReference type="Pfam" id="PF02579">
    <property type="entry name" value="Nitro_FeMo-Co"/>
    <property type="match status" value="1"/>
</dbReference>
<name>A0A975AV12_9THEO</name>